<evidence type="ECO:0000313" key="9">
    <source>
        <dbReference type="EMBL" id="MBO2990131.1"/>
    </source>
</evidence>
<comment type="similarity">
    <text evidence="2">Belongs to the OMP decarboxylase family. Type 2 subfamily.</text>
</comment>
<dbReference type="InterPro" id="IPR011060">
    <property type="entry name" value="RibuloseP-bd_barrel"/>
</dbReference>
<feature type="domain" description="Orotidine 5'-phosphate decarboxylase" evidence="8">
    <location>
        <begin position="19"/>
        <end position="280"/>
    </location>
</feature>
<reference evidence="9" key="1">
    <citation type="submission" date="2021-03" db="EMBL/GenBank/DDBJ databases">
        <title>Leucobacter chromiisoli sp. nov., isolated from chromium-containing soil of chemical plant.</title>
        <authorList>
            <person name="Xu Z."/>
        </authorList>
    </citation>
    <scope>NUCLEOTIDE SEQUENCE</scope>
    <source>
        <strain evidence="9">K 70/01</strain>
    </source>
</reference>
<evidence type="ECO:0000259" key="8">
    <source>
        <dbReference type="SMART" id="SM00934"/>
    </source>
</evidence>
<evidence type="ECO:0000256" key="3">
    <source>
        <dbReference type="ARBA" id="ARBA00022793"/>
    </source>
</evidence>
<name>A0A939TKC8_9MICO</name>
<gene>
    <name evidence="9" type="primary">pyrF</name>
    <name evidence="9" type="ORF">J4H85_09035</name>
</gene>
<dbReference type="AlphaFoldDB" id="A0A939TKC8"/>
<dbReference type="SUPFAM" id="SSF51366">
    <property type="entry name" value="Ribulose-phoshate binding barrel"/>
    <property type="match status" value="1"/>
</dbReference>
<organism evidence="9 10">
    <name type="scientific">Leucobacter tardus</name>
    <dbReference type="NCBI Taxonomy" id="501483"/>
    <lineage>
        <taxon>Bacteria</taxon>
        <taxon>Bacillati</taxon>
        <taxon>Actinomycetota</taxon>
        <taxon>Actinomycetes</taxon>
        <taxon>Micrococcales</taxon>
        <taxon>Microbacteriaceae</taxon>
        <taxon>Leucobacter</taxon>
    </lineage>
</organism>
<dbReference type="RefSeq" id="WP_208238874.1">
    <property type="nucleotide sequence ID" value="NZ_BAAAQU010000002.1"/>
</dbReference>
<proteinExistence type="inferred from homology"/>
<evidence type="ECO:0000256" key="7">
    <source>
        <dbReference type="NCBIfam" id="TIGR02127"/>
    </source>
</evidence>
<dbReference type="CDD" id="cd04725">
    <property type="entry name" value="OMP_decarboxylase_like"/>
    <property type="match status" value="1"/>
</dbReference>
<dbReference type="GO" id="GO:0006207">
    <property type="term" value="P:'de novo' pyrimidine nucleobase biosynthetic process"/>
    <property type="evidence" value="ECO:0007669"/>
    <property type="project" value="InterPro"/>
</dbReference>
<evidence type="ECO:0000256" key="6">
    <source>
        <dbReference type="ARBA" id="ARBA00049157"/>
    </source>
</evidence>
<dbReference type="Gene3D" id="3.20.20.70">
    <property type="entry name" value="Aldolase class I"/>
    <property type="match status" value="1"/>
</dbReference>
<protein>
    <recommendedName>
        <fullName evidence="7">Orotidine-5'-phosphate decarboxylase</fullName>
        <ecNumber evidence="7">4.1.1.23</ecNumber>
    </recommendedName>
</protein>
<dbReference type="GO" id="GO:0009220">
    <property type="term" value="P:pyrimidine ribonucleotide biosynthetic process"/>
    <property type="evidence" value="ECO:0007669"/>
    <property type="project" value="UniProtKB-UniRule"/>
</dbReference>
<dbReference type="InterPro" id="IPR001754">
    <property type="entry name" value="OMPdeCOase_dom"/>
</dbReference>
<dbReference type="InterPro" id="IPR013785">
    <property type="entry name" value="Aldolase_TIM"/>
</dbReference>
<dbReference type="EC" id="4.1.1.23" evidence="7"/>
<evidence type="ECO:0000256" key="2">
    <source>
        <dbReference type="ARBA" id="ARBA00008847"/>
    </source>
</evidence>
<comment type="catalytic activity">
    <reaction evidence="6">
        <text>orotidine 5'-phosphate + H(+) = UMP + CO2</text>
        <dbReference type="Rhea" id="RHEA:11596"/>
        <dbReference type="ChEBI" id="CHEBI:15378"/>
        <dbReference type="ChEBI" id="CHEBI:16526"/>
        <dbReference type="ChEBI" id="CHEBI:57538"/>
        <dbReference type="ChEBI" id="CHEBI:57865"/>
        <dbReference type="EC" id="4.1.1.23"/>
    </reaction>
</comment>
<keyword evidence="10" id="KW-1185">Reference proteome</keyword>
<dbReference type="NCBIfam" id="TIGR02127">
    <property type="entry name" value="pyrF_sub2"/>
    <property type="match status" value="1"/>
</dbReference>
<dbReference type="EMBL" id="JAGFBF010000005">
    <property type="protein sequence ID" value="MBO2990131.1"/>
    <property type="molecule type" value="Genomic_DNA"/>
</dbReference>
<dbReference type="Pfam" id="PF00215">
    <property type="entry name" value="OMPdecase"/>
    <property type="match status" value="1"/>
</dbReference>
<dbReference type="InterPro" id="IPR011995">
    <property type="entry name" value="OMPdecase_type-2"/>
</dbReference>
<comment type="caution">
    <text evidence="9">The sequence shown here is derived from an EMBL/GenBank/DDBJ whole genome shotgun (WGS) entry which is preliminary data.</text>
</comment>
<dbReference type="GO" id="GO:0004590">
    <property type="term" value="F:orotidine-5'-phosphate decarboxylase activity"/>
    <property type="evidence" value="ECO:0007669"/>
    <property type="project" value="UniProtKB-UniRule"/>
</dbReference>
<evidence type="ECO:0000313" key="10">
    <source>
        <dbReference type="Proteomes" id="UP000668403"/>
    </source>
</evidence>
<keyword evidence="5 9" id="KW-0456">Lyase</keyword>
<keyword evidence="4" id="KW-0665">Pyrimidine biosynthesis</keyword>
<dbReference type="SMART" id="SM00934">
    <property type="entry name" value="OMPdecase"/>
    <property type="match status" value="1"/>
</dbReference>
<evidence type="ECO:0000256" key="5">
    <source>
        <dbReference type="ARBA" id="ARBA00023239"/>
    </source>
</evidence>
<dbReference type="Proteomes" id="UP000668403">
    <property type="component" value="Unassembled WGS sequence"/>
</dbReference>
<accession>A0A939TKC8</accession>
<evidence type="ECO:0000256" key="4">
    <source>
        <dbReference type="ARBA" id="ARBA00022975"/>
    </source>
</evidence>
<dbReference type="PANTHER" id="PTHR43375">
    <property type="entry name" value="OROTIDINE 5'-PHOSPHATE DECARBOXYLASE"/>
    <property type="match status" value="1"/>
</dbReference>
<dbReference type="PANTHER" id="PTHR43375:SF1">
    <property type="entry name" value="OROTIDINE 5'-PHOSPHATE DECARBOXYLASE"/>
    <property type="match status" value="1"/>
</dbReference>
<keyword evidence="3" id="KW-0210">Decarboxylase</keyword>
<evidence type="ECO:0000256" key="1">
    <source>
        <dbReference type="ARBA" id="ARBA00004861"/>
    </source>
</evidence>
<comment type="pathway">
    <text evidence="1">Pyrimidine metabolism; UMP biosynthesis via de novo pathway; UMP from orotate: step 2/2.</text>
</comment>
<sequence>MTVAPFGDRLAAQFAAGRHLCAGIDPHAGLLDLWGLHDDAAGAERMGRDVVAAAAGVAACVKPQISFFERFGAAGFAALERVLADARAAGLLVIADAKRGDIGSTFAAYAEAWLSPGSPLESDALTVSPYMGVGMLDDADTAVREHGKGLFVLAATSNAEARPVQTAVRADGRTVAAAMVDEAEARNRAADARAAVGTTGVVLGATLRLADFGIDRHRAEGGPALPVLAPGFGHQGAQIEDAREIFGGLGRALLANESRSILSGGPGGIATRVEERAAKIAAALHNEKGLA</sequence>